<evidence type="ECO:0000313" key="2">
    <source>
        <dbReference type="EMBL" id="EPR67401.1"/>
    </source>
</evidence>
<sequence>MQIKENQTILKKTLKSIIYYIVKILGIMGPFKLKPILIQGFYN</sequence>
<accession>S7VBQ1</accession>
<dbReference type="EMBL" id="ATNM01000123">
    <property type="protein sequence ID" value="EPR67401.1"/>
    <property type="molecule type" value="Genomic_DNA"/>
</dbReference>
<name>S7VBQ1_9BACT</name>
<organism evidence="2 3">
    <name type="scientific">Cyclobacterium qasimii M12-11B</name>
    <dbReference type="NCBI Taxonomy" id="641524"/>
    <lineage>
        <taxon>Bacteria</taxon>
        <taxon>Pseudomonadati</taxon>
        <taxon>Bacteroidota</taxon>
        <taxon>Cytophagia</taxon>
        <taxon>Cytophagales</taxon>
        <taxon>Cyclobacteriaceae</taxon>
        <taxon>Cyclobacterium</taxon>
    </lineage>
</organism>
<evidence type="ECO:0000313" key="3">
    <source>
        <dbReference type="Proteomes" id="UP000014974"/>
    </source>
</evidence>
<protein>
    <submittedName>
        <fullName evidence="2">Uncharacterized protein</fullName>
    </submittedName>
</protein>
<gene>
    <name evidence="2" type="ORF">ADICYQ_3425</name>
</gene>
<keyword evidence="1" id="KW-1133">Transmembrane helix</keyword>
<evidence type="ECO:0000256" key="1">
    <source>
        <dbReference type="SAM" id="Phobius"/>
    </source>
</evidence>
<keyword evidence="1" id="KW-0472">Membrane</keyword>
<feature type="transmembrane region" description="Helical" evidence="1">
    <location>
        <begin position="20"/>
        <end position="42"/>
    </location>
</feature>
<dbReference type="AlphaFoldDB" id="S7VBQ1"/>
<dbReference type="STRING" id="641524.ADICYQ_3425"/>
<reference evidence="2 3" key="1">
    <citation type="journal article" date="2013" name="Genome Announc.">
        <title>Draft Genome Sequence of Cyclobacterium qasimii Strain M12-11BT, Isolated from Arctic Marine Sediment.</title>
        <authorList>
            <person name="Shivaji S."/>
            <person name="Ara S."/>
            <person name="Singh A."/>
            <person name="Kumar Pinnaka A."/>
        </authorList>
    </citation>
    <scope>NUCLEOTIDE SEQUENCE [LARGE SCALE GENOMIC DNA]</scope>
    <source>
        <strain evidence="2 3">M12-11B</strain>
    </source>
</reference>
<comment type="caution">
    <text evidence="2">The sequence shown here is derived from an EMBL/GenBank/DDBJ whole genome shotgun (WGS) entry which is preliminary data.</text>
</comment>
<dbReference type="Proteomes" id="UP000014974">
    <property type="component" value="Unassembled WGS sequence"/>
</dbReference>
<keyword evidence="1" id="KW-0812">Transmembrane</keyword>
<proteinExistence type="predicted"/>